<dbReference type="PANTHER" id="PTHR48103:SF2">
    <property type="entry name" value="MIDASIN"/>
    <property type="match status" value="1"/>
</dbReference>
<organism evidence="11 12">
    <name type="scientific">Phaeoacremonium minimum (strain UCR-PA7)</name>
    <name type="common">Esca disease fungus</name>
    <name type="synonym">Togninia minima</name>
    <dbReference type="NCBI Taxonomy" id="1286976"/>
    <lineage>
        <taxon>Eukaryota</taxon>
        <taxon>Fungi</taxon>
        <taxon>Dikarya</taxon>
        <taxon>Ascomycota</taxon>
        <taxon>Pezizomycotina</taxon>
        <taxon>Sordariomycetes</taxon>
        <taxon>Sordariomycetidae</taxon>
        <taxon>Togniniales</taxon>
        <taxon>Togniniaceae</taxon>
        <taxon>Phaeoacremonium</taxon>
    </lineage>
</organism>
<dbReference type="GO" id="GO:0000027">
    <property type="term" value="P:ribosomal large subunit assembly"/>
    <property type="evidence" value="ECO:0007669"/>
    <property type="project" value="TreeGrafter"/>
</dbReference>
<dbReference type="GO" id="GO:0000055">
    <property type="term" value="P:ribosomal large subunit export from nucleus"/>
    <property type="evidence" value="ECO:0007669"/>
    <property type="project" value="TreeGrafter"/>
</dbReference>
<dbReference type="Proteomes" id="UP000014074">
    <property type="component" value="Unassembled WGS sequence"/>
</dbReference>
<dbReference type="InterPro" id="IPR003593">
    <property type="entry name" value="AAA+_ATPase"/>
</dbReference>
<dbReference type="HOGENOM" id="CLU_022147_0_0_1"/>
<keyword evidence="7" id="KW-0143">Chaperone</keyword>
<evidence type="ECO:0000256" key="2">
    <source>
        <dbReference type="ARBA" id="ARBA00004642"/>
    </source>
</evidence>
<dbReference type="InterPro" id="IPR011704">
    <property type="entry name" value="ATPase_dyneun-rel_AAA"/>
</dbReference>
<dbReference type="SUPFAM" id="SSF52540">
    <property type="entry name" value="P-loop containing nucleoside triphosphate hydrolases"/>
    <property type="match status" value="2"/>
</dbReference>
<proteinExistence type="inferred from homology"/>
<evidence type="ECO:0000313" key="12">
    <source>
        <dbReference type="Proteomes" id="UP000014074"/>
    </source>
</evidence>
<protein>
    <recommendedName>
        <fullName evidence="4">Midasin</fullName>
    </recommendedName>
    <alternativeName>
        <fullName evidence="9">MIDAS-containing protein</fullName>
    </alternativeName>
</protein>
<evidence type="ECO:0000256" key="6">
    <source>
        <dbReference type="ARBA" id="ARBA00022840"/>
    </source>
</evidence>
<dbReference type="PANTHER" id="PTHR48103">
    <property type="entry name" value="MIDASIN-RELATED"/>
    <property type="match status" value="1"/>
</dbReference>
<evidence type="ECO:0000313" key="11">
    <source>
        <dbReference type="EMBL" id="EOO03046.1"/>
    </source>
</evidence>
<dbReference type="Pfam" id="PF21108">
    <property type="entry name" value="MDN1_4th"/>
    <property type="match status" value="1"/>
</dbReference>
<comment type="similarity">
    <text evidence="3">Belongs to the midasin family.</text>
</comment>
<dbReference type="GO" id="GO:0016887">
    <property type="term" value="F:ATP hydrolysis activity"/>
    <property type="evidence" value="ECO:0007669"/>
    <property type="project" value="InterPro"/>
</dbReference>
<feature type="domain" description="AAA+ ATPase" evidence="10">
    <location>
        <begin position="44"/>
        <end position="193"/>
    </location>
</feature>
<dbReference type="Gene3D" id="3.40.50.300">
    <property type="entry name" value="P-loop containing nucleotide triphosphate hydrolases"/>
    <property type="match status" value="2"/>
</dbReference>
<evidence type="ECO:0000256" key="7">
    <source>
        <dbReference type="ARBA" id="ARBA00023186"/>
    </source>
</evidence>
<accession>R8BUJ9</accession>
<dbReference type="OrthoDB" id="5186at2759"/>
<dbReference type="Pfam" id="PF17867">
    <property type="entry name" value="AAA_lid_7"/>
    <property type="match status" value="1"/>
</dbReference>
<dbReference type="GO" id="GO:0005524">
    <property type="term" value="F:ATP binding"/>
    <property type="evidence" value="ECO:0007669"/>
    <property type="project" value="UniProtKB-KW"/>
</dbReference>
<dbReference type="InterPro" id="IPR048617">
    <property type="entry name" value="MDN1_AAA_lid_4"/>
</dbReference>
<dbReference type="CDD" id="cd00009">
    <property type="entry name" value="AAA"/>
    <property type="match status" value="1"/>
</dbReference>
<dbReference type="Pfam" id="PF07728">
    <property type="entry name" value="AAA_5"/>
    <property type="match status" value="3"/>
</dbReference>
<evidence type="ECO:0000256" key="4">
    <source>
        <dbReference type="ARBA" id="ARBA00017143"/>
    </source>
</evidence>
<dbReference type="InterPro" id="IPR040848">
    <property type="entry name" value="AAA_lid_7"/>
</dbReference>
<evidence type="ECO:0000256" key="8">
    <source>
        <dbReference type="ARBA" id="ARBA00023242"/>
    </source>
</evidence>
<sequence>MNKDHDRQYWLLQGDQQPQERNDYIRTQYVERNLLNLVRATSTRRFPILIQGPTSSGKTSMIEYLANYSGNKFVRINNHEHTDLQEYLGTYVSGSDGKLKFQEGLLVQAMRQGHWIVLDELNLAPTDVLEALNRLLDDNRELLIPETQEVVRPHESFMLFATQNPPGLYGGRKVLSRAFRNRFLELHYDDIPEDELEYILQKRSLETAPSDCKRIVTVYKELSRLRQTSRVFEQKDSFATLRDLFRWALRKADNREQIATNGFMLLAERVRNEDERTAVKEVIETVFKVKIEPDRLYTPTFGPLAQFERKQNSQGVVWTRAMRRLYVLVTQALRNNEPVLLVGETGCGKTTVCQLLAESIGKELHIVNAHQNTETGDLIGSQRPVRNRGAILDALRQDLESVLQQLKLSTEGSLEDLFEKFRALPDDVSAQISEKVKDRIALNEVRSKALFEWSDGSLVHAMKTGQFFLLDEISLADDSVLERLNSVLEPQRTLLLAEKGIDDSFVKATHGFQFFATMNPGGDFGKKELSPALRNRFTEIWVPPMTESQDVLDIVVDKLKSELSNLATIVVDFSYWFGQTFRSSSATAFSIRDILVWVKFINESSHLSPGLALLHGAATVFIDTLGANPSALMALDPKTMNEQRQLCLDKLSTLIGDKVDVTPMYRNQPTIHFHDEILSIGEFTIARDVTGDSEPGFAFEAPTTKMNAMRVLRALRVNKPILLEGNPGVGKTTLMAGAPIIL</sequence>
<dbReference type="eggNOG" id="KOG1808">
    <property type="taxonomic scope" value="Eukaryota"/>
</dbReference>
<keyword evidence="8" id="KW-0539">Nucleus</keyword>
<dbReference type="SMART" id="SM00382">
    <property type="entry name" value="AAA"/>
    <property type="match status" value="2"/>
</dbReference>
<evidence type="ECO:0000256" key="5">
    <source>
        <dbReference type="ARBA" id="ARBA00022741"/>
    </source>
</evidence>
<dbReference type="GO" id="GO:0005654">
    <property type="term" value="C:nucleoplasm"/>
    <property type="evidence" value="ECO:0007669"/>
    <property type="project" value="UniProtKB-SubCell"/>
</dbReference>
<dbReference type="AlphaFoldDB" id="R8BUJ9"/>
<dbReference type="InterPro" id="IPR027417">
    <property type="entry name" value="P-loop_NTPase"/>
</dbReference>
<reference evidence="12" key="1">
    <citation type="journal article" date="2013" name="Genome Announc.">
        <title>Draft genome sequence of the ascomycete Phaeoacremonium aleophilum strain UCR-PA7, a causal agent of the esca disease complex in grapevines.</title>
        <authorList>
            <person name="Blanco-Ulate B."/>
            <person name="Rolshausen P."/>
            <person name="Cantu D."/>
        </authorList>
    </citation>
    <scope>NUCLEOTIDE SEQUENCE [LARGE SCALE GENOMIC DNA]</scope>
    <source>
        <strain evidence="12">UCR-PA7</strain>
    </source>
</reference>
<evidence type="ECO:0000256" key="3">
    <source>
        <dbReference type="ARBA" id="ARBA00007188"/>
    </source>
</evidence>
<dbReference type="GeneID" id="19321578"/>
<dbReference type="GO" id="GO:0005730">
    <property type="term" value="C:nucleolus"/>
    <property type="evidence" value="ECO:0007669"/>
    <property type="project" value="UniProtKB-SubCell"/>
</dbReference>
<evidence type="ECO:0000256" key="9">
    <source>
        <dbReference type="ARBA" id="ARBA00077000"/>
    </source>
</evidence>
<keyword evidence="12" id="KW-1185">Reference proteome</keyword>
<evidence type="ECO:0000259" key="10">
    <source>
        <dbReference type="SMART" id="SM00382"/>
    </source>
</evidence>
<dbReference type="KEGG" id="tmn:UCRPA7_1430"/>
<dbReference type="EMBL" id="KB932877">
    <property type="protein sequence ID" value="EOO03046.1"/>
    <property type="molecule type" value="Genomic_DNA"/>
</dbReference>
<dbReference type="FunFam" id="3.40.50.300:FF:001368">
    <property type="entry name" value="Midasin"/>
    <property type="match status" value="1"/>
</dbReference>
<dbReference type="FunFam" id="3.40.50.300:FF:000142">
    <property type="entry name" value="Midasin"/>
    <property type="match status" value="1"/>
</dbReference>
<gene>
    <name evidence="11" type="ORF">UCRPA7_1430</name>
</gene>
<name>R8BUJ9_PHAM7</name>
<feature type="domain" description="AAA+ ATPase" evidence="10">
    <location>
        <begin position="335"/>
        <end position="546"/>
    </location>
</feature>
<keyword evidence="5" id="KW-0547">Nucleotide-binding</keyword>
<dbReference type="GO" id="GO:0030687">
    <property type="term" value="C:preribosome, large subunit precursor"/>
    <property type="evidence" value="ECO:0007669"/>
    <property type="project" value="TreeGrafter"/>
</dbReference>
<dbReference type="RefSeq" id="XP_007912202.1">
    <property type="nucleotide sequence ID" value="XM_007914011.1"/>
</dbReference>
<comment type="subcellular location">
    <subcellularLocation>
        <location evidence="1">Nucleus</location>
        <location evidence="1">Nucleolus</location>
    </subcellularLocation>
    <subcellularLocation>
        <location evidence="2">Nucleus</location>
        <location evidence="2">Nucleoplasm</location>
    </subcellularLocation>
</comment>
<keyword evidence="6" id="KW-0067">ATP-binding</keyword>
<evidence type="ECO:0000256" key="1">
    <source>
        <dbReference type="ARBA" id="ARBA00004604"/>
    </source>
</evidence>